<keyword evidence="3 5" id="KW-1133">Transmembrane helix</keyword>
<comment type="subcellular location">
    <subcellularLocation>
        <location evidence="1">Membrane</location>
        <topology evidence="1">Multi-pass membrane protein</topology>
    </subcellularLocation>
</comment>
<feature type="transmembrane region" description="Helical" evidence="5">
    <location>
        <begin position="37"/>
        <end position="56"/>
    </location>
</feature>
<dbReference type="SUPFAM" id="SSF103481">
    <property type="entry name" value="Multidrug resistance efflux transporter EmrE"/>
    <property type="match status" value="2"/>
</dbReference>
<dbReference type="PANTHER" id="PTHR32322:SF2">
    <property type="entry name" value="EAMA DOMAIN-CONTAINING PROTEIN"/>
    <property type="match status" value="1"/>
</dbReference>
<dbReference type="Gene3D" id="1.10.3730.20">
    <property type="match status" value="1"/>
</dbReference>
<reference evidence="8" key="1">
    <citation type="submission" date="2023-08" db="EMBL/GenBank/DDBJ databases">
        <authorList>
            <person name="Chen Y."/>
            <person name="Shah S."/>
            <person name="Dougan E. K."/>
            <person name="Thang M."/>
            <person name="Chan C."/>
        </authorList>
    </citation>
    <scope>NUCLEOTIDE SEQUENCE</scope>
</reference>
<feature type="transmembrane region" description="Helical" evidence="5">
    <location>
        <begin position="276"/>
        <end position="294"/>
    </location>
</feature>
<protein>
    <recommendedName>
        <fullName evidence="7">EamA domain-containing protein</fullName>
    </recommendedName>
</protein>
<evidence type="ECO:0000256" key="1">
    <source>
        <dbReference type="ARBA" id="ARBA00004141"/>
    </source>
</evidence>
<comment type="caution">
    <text evidence="8">The sequence shown here is derived from an EMBL/GenBank/DDBJ whole genome shotgun (WGS) entry which is preliminary data.</text>
</comment>
<keyword evidence="4 5" id="KW-0472">Membrane</keyword>
<keyword evidence="6" id="KW-0732">Signal</keyword>
<feature type="domain" description="EamA" evidence="7">
    <location>
        <begin position="158"/>
        <end position="294"/>
    </location>
</feature>
<dbReference type="AlphaFoldDB" id="A0AA36IK32"/>
<dbReference type="InterPro" id="IPR050638">
    <property type="entry name" value="AA-Vitamin_Transporters"/>
</dbReference>
<organism evidence="8 9">
    <name type="scientific">Effrenium voratum</name>
    <dbReference type="NCBI Taxonomy" id="2562239"/>
    <lineage>
        <taxon>Eukaryota</taxon>
        <taxon>Sar</taxon>
        <taxon>Alveolata</taxon>
        <taxon>Dinophyceae</taxon>
        <taxon>Suessiales</taxon>
        <taxon>Symbiodiniaceae</taxon>
        <taxon>Effrenium</taxon>
    </lineage>
</organism>
<feature type="chain" id="PRO_5041278151" description="EamA domain-containing protein" evidence="6">
    <location>
        <begin position="22"/>
        <end position="308"/>
    </location>
</feature>
<feature type="transmembrane region" description="Helical" evidence="5">
    <location>
        <begin position="157"/>
        <end position="176"/>
    </location>
</feature>
<dbReference type="Pfam" id="PF00892">
    <property type="entry name" value="EamA"/>
    <property type="match status" value="2"/>
</dbReference>
<evidence type="ECO:0000313" key="8">
    <source>
        <dbReference type="EMBL" id="CAJ1388176.1"/>
    </source>
</evidence>
<dbReference type="GO" id="GO:0016020">
    <property type="term" value="C:membrane"/>
    <property type="evidence" value="ECO:0007669"/>
    <property type="project" value="UniProtKB-SubCell"/>
</dbReference>
<dbReference type="PANTHER" id="PTHR32322">
    <property type="entry name" value="INNER MEMBRANE TRANSPORTER"/>
    <property type="match status" value="1"/>
</dbReference>
<feature type="transmembrane region" description="Helical" evidence="5">
    <location>
        <begin position="126"/>
        <end position="145"/>
    </location>
</feature>
<dbReference type="EMBL" id="CAUJNA010001647">
    <property type="protein sequence ID" value="CAJ1388176.1"/>
    <property type="molecule type" value="Genomic_DNA"/>
</dbReference>
<feature type="domain" description="EamA" evidence="7">
    <location>
        <begin position="9"/>
        <end position="141"/>
    </location>
</feature>
<dbReference type="Proteomes" id="UP001178507">
    <property type="component" value="Unassembled WGS sequence"/>
</dbReference>
<evidence type="ECO:0000256" key="3">
    <source>
        <dbReference type="ARBA" id="ARBA00022989"/>
    </source>
</evidence>
<sequence length="308" mass="33532">MENNKIVLAYLALLLAMLVSAGNFVFGNLAVNEVPPVVLAFWRCLIATICVVPFVLKRQGNPWRYFRGNSLRITVLAIVGVVFTPWLVYLALRSNDLIDLGAGYTSVPLLTILFSALLLGERLQGVQYLGVALALAGALVFAFRGSLSNVADFNPHLAFLLMIASNTFRGLYLVLLKKWELHPKPEEGLFVLLIIGTLVLSPVFVAYEVSTPAPFDYSWKVWGSILFVGVGMGALYLHLLNFGTNEIGASASSLFSYLVPLFVAAESVAILGAEIHVYQCVGALLIVSGVLIATRLRFKKAPLDHAPH</sequence>
<dbReference type="InterPro" id="IPR000620">
    <property type="entry name" value="EamA_dom"/>
</dbReference>
<evidence type="ECO:0000256" key="5">
    <source>
        <dbReference type="SAM" id="Phobius"/>
    </source>
</evidence>
<keyword evidence="2 5" id="KW-0812">Transmembrane</keyword>
<evidence type="ECO:0000256" key="6">
    <source>
        <dbReference type="SAM" id="SignalP"/>
    </source>
</evidence>
<name>A0AA36IK32_9DINO</name>
<gene>
    <name evidence="8" type="ORF">EVOR1521_LOCUS14106</name>
</gene>
<accession>A0AA36IK32</accession>
<proteinExistence type="predicted"/>
<feature type="transmembrane region" description="Helical" evidence="5">
    <location>
        <begin position="188"/>
        <end position="207"/>
    </location>
</feature>
<feature type="transmembrane region" description="Helical" evidence="5">
    <location>
        <begin position="68"/>
        <end position="89"/>
    </location>
</feature>
<evidence type="ECO:0000256" key="4">
    <source>
        <dbReference type="ARBA" id="ARBA00023136"/>
    </source>
</evidence>
<feature type="signal peptide" evidence="6">
    <location>
        <begin position="1"/>
        <end position="21"/>
    </location>
</feature>
<feature type="transmembrane region" description="Helical" evidence="5">
    <location>
        <begin position="251"/>
        <end position="270"/>
    </location>
</feature>
<keyword evidence="9" id="KW-1185">Reference proteome</keyword>
<evidence type="ECO:0000259" key="7">
    <source>
        <dbReference type="Pfam" id="PF00892"/>
    </source>
</evidence>
<feature type="transmembrane region" description="Helical" evidence="5">
    <location>
        <begin position="101"/>
        <end position="119"/>
    </location>
</feature>
<evidence type="ECO:0000313" key="9">
    <source>
        <dbReference type="Proteomes" id="UP001178507"/>
    </source>
</evidence>
<dbReference type="InterPro" id="IPR037185">
    <property type="entry name" value="EmrE-like"/>
</dbReference>
<feature type="transmembrane region" description="Helical" evidence="5">
    <location>
        <begin position="219"/>
        <end position="239"/>
    </location>
</feature>
<evidence type="ECO:0000256" key="2">
    <source>
        <dbReference type="ARBA" id="ARBA00022692"/>
    </source>
</evidence>